<feature type="transmembrane region" description="Helical" evidence="6">
    <location>
        <begin position="254"/>
        <end position="274"/>
    </location>
</feature>
<dbReference type="RefSeq" id="WP_188383647.1">
    <property type="nucleotide sequence ID" value="NZ_BMEY01000004.1"/>
</dbReference>
<dbReference type="InterPro" id="IPR036259">
    <property type="entry name" value="MFS_trans_sf"/>
</dbReference>
<evidence type="ECO:0000256" key="6">
    <source>
        <dbReference type="SAM" id="Phobius"/>
    </source>
</evidence>
<proteinExistence type="predicted"/>
<evidence type="ECO:0000313" key="8">
    <source>
        <dbReference type="EMBL" id="GGA68449.1"/>
    </source>
</evidence>
<keyword evidence="9" id="KW-1185">Reference proteome</keyword>
<gene>
    <name evidence="8" type="primary">yqgE</name>
    <name evidence="8" type="ORF">GCM10008025_10550</name>
</gene>
<feature type="transmembrane region" description="Helical" evidence="6">
    <location>
        <begin position="286"/>
        <end position="305"/>
    </location>
</feature>
<dbReference type="InterPro" id="IPR052528">
    <property type="entry name" value="Sugar_transport-like"/>
</dbReference>
<evidence type="ECO:0000259" key="7">
    <source>
        <dbReference type="PROSITE" id="PS50850"/>
    </source>
</evidence>
<dbReference type="AlphaFoldDB" id="A0A916RT52"/>
<feature type="transmembrane region" description="Helical" evidence="6">
    <location>
        <begin position="83"/>
        <end position="102"/>
    </location>
</feature>
<dbReference type="Pfam" id="PF07690">
    <property type="entry name" value="MFS_1"/>
    <property type="match status" value="1"/>
</dbReference>
<dbReference type="GO" id="GO:0022857">
    <property type="term" value="F:transmembrane transporter activity"/>
    <property type="evidence" value="ECO:0007669"/>
    <property type="project" value="InterPro"/>
</dbReference>
<comment type="subcellular location">
    <subcellularLocation>
        <location evidence="1">Cell membrane</location>
        <topology evidence="1">Multi-pass membrane protein</topology>
    </subcellularLocation>
</comment>
<name>A0A916RT52_9BACI</name>
<accession>A0A916RT52</accession>
<feature type="transmembrane region" description="Helical" evidence="6">
    <location>
        <begin position="50"/>
        <end position="71"/>
    </location>
</feature>
<keyword evidence="4 6" id="KW-1133">Transmembrane helix</keyword>
<evidence type="ECO:0000256" key="2">
    <source>
        <dbReference type="ARBA" id="ARBA00022448"/>
    </source>
</evidence>
<feature type="transmembrane region" description="Helical" evidence="6">
    <location>
        <begin position="174"/>
        <end position="197"/>
    </location>
</feature>
<reference evidence="8" key="2">
    <citation type="submission" date="2020-09" db="EMBL/GenBank/DDBJ databases">
        <authorList>
            <person name="Sun Q."/>
            <person name="Zhou Y."/>
        </authorList>
    </citation>
    <scope>NUCLEOTIDE SEQUENCE</scope>
    <source>
        <strain evidence="8">CGMCC 1.12408</strain>
    </source>
</reference>
<dbReference type="InterPro" id="IPR011701">
    <property type="entry name" value="MFS"/>
</dbReference>
<dbReference type="PROSITE" id="PS00217">
    <property type="entry name" value="SUGAR_TRANSPORT_2"/>
    <property type="match status" value="1"/>
</dbReference>
<dbReference type="Gene3D" id="1.20.1250.20">
    <property type="entry name" value="MFS general substrate transporter like domains"/>
    <property type="match status" value="1"/>
</dbReference>
<sequence>MNKTLQKVIGTTEINRDLILLLVIGGLYSLGLYLSNTFVNVYLWKQAEGNFYTIATYNLAIFILQPITFIIAGKIAKKVDRVIVLRLGVSFLSLFFLTVLLIGEHAAYFNFLLGSLLGIGYGFYWLAFNVLTFEITEPETRDFFNGFLGILQSLGGMVGPFSAGFIISKMEANIGYSTIFTVSFLLFICAVICSFFLQRRPAEGVYLFKRIVQERKNNKNWNRILNAHLFQGLREGIFLFVITIWVYIVTQSELSLGMFNLYFSGFSFVFYYLATKFIKPNRRRKAILIGSLMLYLSLFLIIAHASYFTLILYGIIIGIAYPIINVPYISMTYDVIGKAWKAADLRIEYIVVRELFLNIGRVVSIVFFIIGITIFETESIIPILLVVFGALHLGVYFFIRKIGLKSSFKKAVMIKDQISDEKNR</sequence>
<comment type="caution">
    <text evidence="8">The sequence shown here is derived from an EMBL/GenBank/DDBJ whole genome shotgun (WGS) entry which is preliminary data.</text>
</comment>
<evidence type="ECO:0000313" key="9">
    <source>
        <dbReference type="Proteomes" id="UP000613512"/>
    </source>
</evidence>
<organism evidence="8 9">
    <name type="scientific">Ornithinibacillus halotolerans</name>
    <dbReference type="NCBI Taxonomy" id="1274357"/>
    <lineage>
        <taxon>Bacteria</taxon>
        <taxon>Bacillati</taxon>
        <taxon>Bacillota</taxon>
        <taxon>Bacilli</taxon>
        <taxon>Bacillales</taxon>
        <taxon>Bacillaceae</taxon>
        <taxon>Ornithinibacillus</taxon>
    </lineage>
</organism>
<dbReference type="PANTHER" id="PTHR23526">
    <property type="entry name" value="INTEGRAL MEMBRANE TRANSPORT PROTEIN-RELATED"/>
    <property type="match status" value="1"/>
</dbReference>
<dbReference type="EMBL" id="BMEY01000004">
    <property type="protein sequence ID" value="GGA68449.1"/>
    <property type="molecule type" value="Genomic_DNA"/>
</dbReference>
<feature type="domain" description="Major facilitator superfamily (MFS) profile" evidence="7">
    <location>
        <begin position="1"/>
        <end position="201"/>
    </location>
</feature>
<feature type="transmembrane region" description="Helical" evidence="6">
    <location>
        <begin position="108"/>
        <end position="131"/>
    </location>
</feature>
<dbReference type="InterPro" id="IPR005829">
    <property type="entry name" value="Sugar_transporter_CS"/>
</dbReference>
<evidence type="ECO:0000256" key="4">
    <source>
        <dbReference type="ARBA" id="ARBA00022989"/>
    </source>
</evidence>
<feature type="transmembrane region" description="Helical" evidence="6">
    <location>
        <begin position="380"/>
        <end position="399"/>
    </location>
</feature>
<dbReference type="InterPro" id="IPR020846">
    <property type="entry name" value="MFS_dom"/>
</dbReference>
<dbReference type="PANTHER" id="PTHR23526:SF2">
    <property type="entry name" value="MAJOR FACILITATOR SUPERFAMILY (MFS) PROFILE DOMAIN-CONTAINING PROTEIN"/>
    <property type="match status" value="1"/>
</dbReference>
<feature type="transmembrane region" description="Helical" evidence="6">
    <location>
        <begin position="225"/>
        <end position="248"/>
    </location>
</feature>
<evidence type="ECO:0000256" key="1">
    <source>
        <dbReference type="ARBA" id="ARBA00004651"/>
    </source>
</evidence>
<feature type="transmembrane region" description="Helical" evidence="6">
    <location>
        <begin position="20"/>
        <end position="44"/>
    </location>
</feature>
<evidence type="ECO:0000256" key="5">
    <source>
        <dbReference type="ARBA" id="ARBA00023136"/>
    </source>
</evidence>
<dbReference type="SUPFAM" id="SSF103473">
    <property type="entry name" value="MFS general substrate transporter"/>
    <property type="match status" value="1"/>
</dbReference>
<reference evidence="8" key="1">
    <citation type="journal article" date="2014" name="Int. J. Syst. Evol. Microbiol.">
        <title>Complete genome sequence of Corynebacterium casei LMG S-19264T (=DSM 44701T), isolated from a smear-ripened cheese.</title>
        <authorList>
            <consortium name="US DOE Joint Genome Institute (JGI-PGF)"/>
            <person name="Walter F."/>
            <person name="Albersmeier A."/>
            <person name="Kalinowski J."/>
            <person name="Ruckert C."/>
        </authorList>
    </citation>
    <scope>NUCLEOTIDE SEQUENCE</scope>
    <source>
        <strain evidence="8">CGMCC 1.12408</strain>
    </source>
</reference>
<evidence type="ECO:0000256" key="3">
    <source>
        <dbReference type="ARBA" id="ARBA00022692"/>
    </source>
</evidence>
<protein>
    <recommendedName>
        <fullName evidence="7">Major facilitator superfamily (MFS) profile domain-containing protein</fullName>
    </recommendedName>
</protein>
<feature type="transmembrane region" description="Helical" evidence="6">
    <location>
        <begin position="355"/>
        <end position="374"/>
    </location>
</feature>
<dbReference type="GO" id="GO:0005886">
    <property type="term" value="C:plasma membrane"/>
    <property type="evidence" value="ECO:0007669"/>
    <property type="project" value="UniProtKB-SubCell"/>
</dbReference>
<dbReference type="PROSITE" id="PS50850">
    <property type="entry name" value="MFS"/>
    <property type="match status" value="1"/>
</dbReference>
<dbReference type="Proteomes" id="UP000613512">
    <property type="component" value="Unassembled WGS sequence"/>
</dbReference>
<feature type="transmembrane region" description="Helical" evidence="6">
    <location>
        <begin position="311"/>
        <end position="335"/>
    </location>
</feature>
<feature type="transmembrane region" description="Helical" evidence="6">
    <location>
        <begin position="143"/>
        <end position="168"/>
    </location>
</feature>
<keyword evidence="3 6" id="KW-0812">Transmembrane</keyword>
<keyword evidence="5 6" id="KW-0472">Membrane</keyword>
<keyword evidence="2" id="KW-0813">Transport</keyword>